<dbReference type="PANTHER" id="PTHR46300:SF7">
    <property type="entry name" value="P450, PUTATIVE (EUROFUNG)-RELATED"/>
    <property type="match status" value="1"/>
</dbReference>
<evidence type="ECO:0000256" key="2">
    <source>
        <dbReference type="ARBA" id="ARBA00005179"/>
    </source>
</evidence>
<dbReference type="OrthoDB" id="1055148at2759"/>
<keyword evidence="7 9" id="KW-0408">Iron</keyword>
<feature type="signal peptide" evidence="11">
    <location>
        <begin position="1"/>
        <end position="19"/>
    </location>
</feature>
<comment type="cofactor">
    <cofactor evidence="1 9">
        <name>heme</name>
        <dbReference type="ChEBI" id="CHEBI:30413"/>
    </cofactor>
</comment>
<dbReference type="InterPro" id="IPR002401">
    <property type="entry name" value="Cyt_P450_E_grp-I"/>
</dbReference>
<dbReference type="InterPro" id="IPR017972">
    <property type="entry name" value="Cyt_P450_CS"/>
</dbReference>
<dbReference type="STRING" id="27342.A0A0H2S7G0"/>
<evidence type="ECO:0000256" key="6">
    <source>
        <dbReference type="ARBA" id="ARBA00023002"/>
    </source>
</evidence>
<dbReference type="PROSITE" id="PS00086">
    <property type="entry name" value="CYTOCHROME_P450"/>
    <property type="match status" value="1"/>
</dbReference>
<dbReference type="SUPFAM" id="SSF48264">
    <property type="entry name" value="Cytochrome P450"/>
    <property type="match status" value="1"/>
</dbReference>
<keyword evidence="6 10" id="KW-0560">Oxidoreductase</keyword>
<comment type="pathway">
    <text evidence="2">Secondary metabolite biosynthesis.</text>
</comment>
<accession>A0A0H2S7G0</accession>
<dbReference type="GO" id="GO:0016705">
    <property type="term" value="F:oxidoreductase activity, acting on paired donors, with incorporation or reduction of molecular oxygen"/>
    <property type="evidence" value="ECO:0007669"/>
    <property type="project" value="InterPro"/>
</dbReference>
<dbReference type="Gene3D" id="1.10.630.10">
    <property type="entry name" value="Cytochrome P450"/>
    <property type="match status" value="1"/>
</dbReference>
<evidence type="ECO:0000256" key="9">
    <source>
        <dbReference type="PIRSR" id="PIRSR602401-1"/>
    </source>
</evidence>
<dbReference type="AlphaFoldDB" id="A0A0H2S7G0"/>
<keyword evidence="8 10" id="KW-0503">Monooxygenase</keyword>
<feature type="chain" id="PRO_5005202091" evidence="11">
    <location>
        <begin position="20"/>
        <end position="496"/>
    </location>
</feature>
<keyword evidence="5 9" id="KW-0479">Metal-binding</keyword>
<dbReference type="PANTHER" id="PTHR46300">
    <property type="entry name" value="P450, PUTATIVE (EUROFUNG)-RELATED-RELATED"/>
    <property type="match status" value="1"/>
</dbReference>
<evidence type="ECO:0000256" key="1">
    <source>
        <dbReference type="ARBA" id="ARBA00001971"/>
    </source>
</evidence>
<evidence type="ECO:0000256" key="7">
    <source>
        <dbReference type="ARBA" id="ARBA00023004"/>
    </source>
</evidence>
<dbReference type="InterPro" id="IPR001128">
    <property type="entry name" value="Cyt_P450"/>
</dbReference>
<evidence type="ECO:0000256" key="5">
    <source>
        <dbReference type="ARBA" id="ARBA00022723"/>
    </source>
</evidence>
<evidence type="ECO:0000256" key="10">
    <source>
        <dbReference type="RuleBase" id="RU000461"/>
    </source>
</evidence>
<evidence type="ECO:0000256" key="8">
    <source>
        <dbReference type="ARBA" id="ARBA00023033"/>
    </source>
</evidence>
<comment type="similarity">
    <text evidence="3 10">Belongs to the cytochrome P450 family.</text>
</comment>
<dbReference type="InterPro" id="IPR036396">
    <property type="entry name" value="Cyt_P450_sf"/>
</dbReference>
<dbReference type="EMBL" id="KQ085883">
    <property type="protein sequence ID" value="KLO20177.1"/>
    <property type="molecule type" value="Genomic_DNA"/>
</dbReference>
<keyword evidence="13" id="KW-1185">Reference proteome</keyword>
<dbReference type="GO" id="GO:0020037">
    <property type="term" value="F:heme binding"/>
    <property type="evidence" value="ECO:0007669"/>
    <property type="project" value="InterPro"/>
</dbReference>
<proteinExistence type="inferred from homology"/>
<evidence type="ECO:0000256" key="3">
    <source>
        <dbReference type="ARBA" id="ARBA00010617"/>
    </source>
</evidence>
<dbReference type="Pfam" id="PF00067">
    <property type="entry name" value="p450"/>
    <property type="match status" value="2"/>
</dbReference>
<dbReference type="InterPro" id="IPR050364">
    <property type="entry name" value="Cytochrome_P450_fung"/>
</dbReference>
<evidence type="ECO:0000256" key="4">
    <source>
        <dbReference type="ARBA" id="ARBA00022617"/>
    </source>
</evidence>
<dbReference type="CDD" id="cd11065">
    <property type="entry name" value="CYP64-like"/>
    <property type="match status" value="1"/>
</dbReference>
<organism evidence="12 13">
    <name type="scientific">Schizopora paradoxa</name>
    <dbReference type="NCBI Taxonomy" id="27342"/>
    <lineage>
        <taxon>Eukaryota</taxon>
        <taxon>Fungi</taxon>
        <taxon>Dikarya</taxon>
        <taxon>Basidiomycota</taxon>
        <taxon>Agaricomycotina</taxon>
        <taxon>Agaricomycetes</taxon>
        <taxon>Hymenochaetales</taxon>
        <taxon>Schizoporaceae</taxon>
        <taxon>Schizopora</taxon>
    </lineage>
</organism>
<keyword evidence="11" id="KW-0732">Signal</keyword>
<keyword evidence="4 9" id="KW-0349">Heme</keyword>
<evidence type="ECO:0000313" key="12">
    <source>
        <dbReference type="EMBL" id="KLO20177.1"/>
    </source>
</evidence>
<reference evidence="12 13" key="1">
    <citation type="submission" date="2015-04" db="EMBL/GenBank/DDBJ databases">
        <title>Complete genome sequence of Schizopora paradoxa KUC8140, a cosmopolitan wood degrader in East Asia.</title>
        <authorList>
            <consortium name="DOE Joint Genome Institute"/>
            <person name="Min B."/>
            <person name="Park H."/>
            <person name="Jang Y."/>
            <person name="Kim J.-J."/>
            <person name="Kim K.H."/>
            <person name="Pangilinan J."/>
            <person name="Lipzen A."/>
            <person name="Riley R."/>
            <person name="Grigoriev I.V."/>
            <person name="Spatafora J.W."/>
            <person name="Choi I.-G."/>
        </authorList>
    </citation>
    <scope>NUCLEOTIDE SEQUENCE [LARGE SCALE GENOMIC DNA]</scope>
    <source>
        <strain evidence="12 13">KUC8140</strain>
    </source>
</reference>
<dbReference type="InParanoid" id="A0A0H2S7G0"/>
<evidence type="ECO:0000256" key="11">
    <source>
        <dbReference type="SAM" id="SignalP"/>
    </source>
</evidence>
<name>A0A0H2S7G0_9AGAM</name>
<evidence type="ECO:0000313" key="13">
    <source>
        <dbReference type="Proteomes" id="UP000053477"/>
    </source>
</evidence>
<protein>
    <submittedName>
        <fullName evidence="12">CyP450 monooxygenase</fullName>
    </submittedName>
</protein>
<dbReference type="PRINTS" id="PR00463">
    <property type="entry name" value="EP450I"/>
</dbReference>
<gene>
    <name evidence="12" type="ORF">SCHPADRAFT_33726</name>
</gene>
<dbReference type="GO" id="GO:0005506">
    <property type="term" value="F:iron ion binding"/>
    <property type="evidence" value="ECO:0007669"/>
    <property type="project" value="InterPro"/>
</dbReference>
<dbReference type="GO" id="GO:0004497">
    <property type="term" value="F:monooxygenase activity"/>
    <property type="evidence" value="ECO:0007669"/>
    <property type="project" value="UniProtKB-KW"/>
</dbReference>
<dbReference type="Proteomes" id="UP000053477">
    <property type="component" value="Unassembled WGS sequence"/>
</dbReference>
<feature type="binding site" description="axial binding residue" evidence="9">
    <location>
        <position position="419"/>
    </location>
    <ligand>
        <name>heme</name>
        <dbReference type="ChEBI" id="CHEBI:30413"/>
    </ligand>
    <ligandPart>
        <name>Fe</name>
        <dbReference type="ChEBI" id="CHEBI:18248"/>
    </ligandPart>
</feature>
<sequence>MHISLSDIFIASVVLSCLAYLRRRKHGLPYPPGPKPLPIIGNALDLPESHLWLKAGEWSKTYGDLVFLKAFGQPMLFINSYDIAFDLLERRSGFLPYGERMRKYRAMFHKFFQPIVVPEYHSIMENEVLKMLRGLREDPEQYDKHVRRFPGAVVMKNVYGYEVKNVVKNENDPYVAMGEACISGAFDVEDYLFLDFFPWMRFLPEWFPGASFIGEGKKMRKLSRAVQFDAHNMTKERMKKGEAPICMTTVLLEDHKEKDGNVSAEEDLHIASASAIAYAAAVDTTASTIMTFILAVLEDQEIQRKGQEELDRVLGKGCLPTFADRESLPYVQAICYEVIRWEPILPLGLVHATSADDVYNGQFIPAGTMVFGNTWHILHDPVRFPEPDAFKPERWLEPESEHGPIPVHKVAFGFGRRICPGRHWADNAVFIAIASILASFNIERAKDANGMLIQPTHNYSAKTVRHLDPSKCVFTPRTSKVVDTVRMYSMQQRYES</sequence>